<feature type="signal peptide" evidence="2">
    <location>
        <begin position="1"/>
        <end position="24"/>
    </location>
</feature>
<keyword evidence="4" id="KW-1185">Reference proteome</keyword>
<comment type="caution">
    <text evidence="3">The sequence shown here is derived from an EMBL/GenBank/DDBJ whole genome shotgun (WGS) entry which is preliminary data.</text>
</comment>
<accession>A0AAE2SBX2</accession>
<dbReference type="Proteomes" id="UP000634206">
    <property type="component" value="Unassembled WGS sequence"/>
</dbReference>
<organism evidence="3 4">
    <name type="scientific">Oceaniferula flava</name>
    <dbReference type="NCBI Taxonomy" id="2800421"/>
    <lineage>
        <taxon>Bacteria</taxon>
        <taxon>Pseudomonadati</taxon>
        <taxon>Verrucomicrobiota</taxon>
        <taxon>Verrucomicrobiia</taxon>
        <taxon>Verrucomicrobiales</taxon>
        <taxon>Verrucomicrobiaceae</taxon>
        <taxon>Oceaniferula</taxon>
    </lineage>
</organism>
<dbReference type="AlphaFoldDB" id="A0AAE2SBX2"/>
<evidence type="ECO:0000313" key="3">
    <source>
        <dbReference type="EMBL" id="MBK1855038.1"/>
    </source>
</evidence>
<proteinExistence type="predicted"/>
<gene>
    <name evidence="3" type="ORF">JIN83_08710</name>
</gene>
<dbReference type="EMBL" id="JAENIG010000005">
    <property type="protein sequence ID" value="MBK1855038.1"/>
    <property type="molecule type" value="Genomic_DNA"/>
</dbReference>
<keyword evidence="1" id="KW-0175">Coiled coil</keyword>
<sequence>MMKCNHILTAVIAGGILLSGLADGAETKLRKTRDRAPETSTELTTVGEKLEAQYTEILNSLKAEIMRQLPTIDSSKETAFLSALQDETKALKHAILKAKDLRICRAKDGKLIEAQDKLEEAPKRVVDAQARLNRALAMPEGSDDKAKTVNWFKGKLEKRQADVKKLKGSVKKAEDALKKARLKEPELAKKSENATKVYEQAKLNTWQTVEALGLHRLASKSQFDDNLVKYTVLSEATPRYLAEFAQQGQAQEKLINQLLSNNKLMLQMLLADGAWWGKYGEAMEIYTAIQNISPKAKEGIYQRLALAVSLEHAVPLLQRNAKAKKDAPKYVDPVKRYLSYEKSYEQGELDPAFKNLSVWELRKVVDGKDPDDVFAWGRELLQNYRPSHLNIDYSAGRYAKAVDTEIFYGSDHVKDDLPELEFFQNVLANGGICGRRAFFGRFLLRAYGIPTTARREPGHATLAHWTPNGWETRLGGQWSGRASMDRYGYDMDFLANTQARNDAEGFKIVKRLQWIGDLVQETPVYGYYSKREPNLWYGLSLVVQRRVIESLKVNTPEFVGTPPERAMKASVSNVIGTVDIPQSEREIRVDGEGVITIPASACSKPANNTDVITFVESCLGGMQMHYSRYGGSDTFEYEFEVTKAGKYLLSAKLITPAWKQFLFVNSNGSEKTTEMALPYTVGKWGDSEPVEIELLKGTNVLTFSRAHYFQKGITIKEFKLSPVNQTFRKQISF</sequence>
<feature type="chain" id="PRO_5041909049" description="Transglutaminase-like domain-containing protein" evidence="2">
    <location>
        <begin position="25"/>
        <end position="733"/>
    </location>
</feature>
<evidence type="ECO:0000256" key="1">
    <source>
        <dbReference type="SAM" id="Coils"/>
    </source>
</evidence>
<protein>
    <recommendedName>
        <fullName evidence="5">Transglutaminase-like domain-containing protein</fullName>
    </recommendedName>
</protein>
<evidence type="ECO:0000256" key="2">
    <source>
        <dbReference type="SAM" id="SignalP"/>
    </source>
</evidence>
<evidence type="ECO:0000313" key="4">
    <source>
        <dbReference type="Proteomes" id="UP000634206"/>
    </source>
</evidence>
<evidence type="ECO:0008006" key="5">
    <source>
        <dbReference type="Google" id="ProtNLM"/>
    </source>
</evidence>
<feature type="coiled-coil region" evidence="1">
    <location>
        <begin position="156"/>
        <end position="183"/>
    </location>
</feature>
<reference evidence="3" key="1">
    <citation type="submission" date="2021-01" db="EMBL/GenBank/DDBJ databases">
        <title>Modified the classification status of verrucomicrobia.</title>
        <authorList>
            <person name="Feng X."/>
        </authorList>
    </citation>
    <scope>NUCLEOTIDE SEQUENCE</scope>
    <source>
        <strain evidence="3">5K15</strain>
    </source>
</reference>
<name>A0AAE2SBX2_9BACT</name>
<dbReference type="RefSeq" id="WP_309489651.1">
    <property type="nucleotide sequence ID" value="NZ_JAENIG010000005.1"/>
</dbReference>
<dbReference type="Gene3D" id="2.60.120.260">
    <property type="entry name" value="Galactose-binding domain-like"/>
    <property type="match status" value="1"/>
</dbReference>
<keyword evidence="2" id="KW-0732">Signal</keyword>